<gene>
    <name evidence="2" type="ORF">FXB38_02645</name>
</gene>
<feature type="non-terminal residue" evidence="2">
    <location>
        <position position="1"/>
    </location>
</feature>
<dbReference type="AlphaFoldDB" id="A0A5S4X3Y0"/>
<keyword evidence="3" id="KW-1185">Reference proteome</keyword>
<name>A0A5S4X3Y0_9BRAD</name>
<accession>A0A5S4X3Y0</accession>
<dbReference type="EMBL" id="VSSR01000006">
    <property type="protein sequence ID" value="TYL87705.1"/>
    <property type="molecule type" value="Genomic_DNA"/>
</dbReference>
<dbReference type="Proteomes" id="UP000324853">
    <property type="component" value="Unassembled WGS sequence"/>
</dbReference>
<evidence type="ECO:0000313" key="3">
    <source>
        <dbReference type="Proteomes" id="UP000324853"/>
    </source>
</evidence>
<evidence type="ECO:0000313" key="2">
    <source>
        <dbReference type="EMBL" id="TYL87705.1"/>
    </source>
</evidence>
<organism evidence="2 3">
    <name type="scientific">Bradyrhizobium cytisi</name>
    <dbReference type="NCBI Taxonomy" id="515489"/>
    <lineage>
        <taxon>Bacteria</taxon>
        <taxon>Pseudomonadati</taxon>
        <taxon>Pseudomonadota</taxon>
        <taxon>Alphaproteobacteria</taxon>
        <taxon>Hyphomicrobiales</taxon>
        <taxon>Nitrobacteraceae</taxon>
        <taxon>Bradyrhizobium</taxon>
    </lineage>
</organism>
<protein>
    <submittedName>
        <fullName evidence="2">Uncharacterized protein</fullName>
    </submittedName>
</protein>
<comment type="caution">
    <text evidence="2">The sequence shown here is derived from an EMBL/GenBank/DDBJ whole genome shotgun (WGS) entry which is preliminary data.</text>
</comment>
<proteinExistence type="predicted"/>
<feature type="region of interest" description="Disordered" evidence="1">
    <location>
        <begin position="67"/>
        <end position="86"/>
    </location>
</feature>
<evidence type="ECO:0000256" key="1">
    <source>
        <dbReference type="SAM" id="MobiDB-lite"/>
    </source>
</evidence>
<sequence length="86" mass="9423">IAGRMTPKPRCIGYIHHRFMPGQTDLSGTIDHHLAILAAVAGRRVEDAVKASDQRTFLKMAEADSVHRTPPLKSSDRDAARTCSNV</sequence>
<reference evidence="2 3" key="1">
    <citation type="submission" date="2019-08" db="EMBL/GenBank/DDBJ databases">
        <title>Bradyrhizobium hipponensis sp. nov., a rhizobium isolated from a Lupinus angustifolius root nodule in Tunisia.</title>
        <authorList>
            <person name="Off K."/>
            <person name="Rejili M."/>
            <person name="Mars M."/>
            <person name="Brachmann A."/>
            <person name="Marin M."/>
        </authorList>
    </citation>
    <scope>NUCLEOTIDE SEQUENCE [LARGE SCALE GENOMIC DNA]</scope>
    <source>
        <strain evidence="2 3">CTAW11</strain>
    </source>
</reference>